<reference evidence="14 15" key="1">
    <citation type="submission" date="2019-09" db="EMBL/GenBank/DDBJ databases">
        <title>Genome sequencing of strain KACC 21233.</title>
        <authorList>
            <person name="Heo J."/>
            <person name="Kim S.-J."/>
            <person name="Kim J.-S."/>
            <person name="Hong S.-B."/>
            <person name="Kwon S.-W."/>
        </authorList>
    </citation>
    <scope>NUCLEOTIDE SEQUENCE [LARGE SCALE GENOMIC DNA]</scope>
    <source>
        <strain evidence="14 15">KACC 21233</strain>
    </source>
</reference>
<dbReference type="GO" id="GO:0006260">
    <property type="term" value="P:DNA replication"/>
    <property type="evidence" value="ECO:0007669"/>
    <property type="project" value="UniProtKB-KW"/>
</dbReference>
<dbReference type="Proteomes" id="UP000324536">
    <property type="component" value="Chromosome"/>
</dbReference>
<dbReference type="Gene3D" id="2.40.50.140">
    <property type="entry name" value="Nucleic acid-binding proteins"/>
    <property type="match status" value="1"/>
</dbReference>
<dbReference type="EMBL" id="CP043506">
    <property type="protein sequence ID" value="QEO17698.1"/>
    <property type="molecule type" value="Genomic_DNA"/>
</dbReference>
<dbReference type="Gene3D" id="1.10.10.1600">
    <property type="entry name" value="Bacterial DNA polymerase III alpha subunit, thumb domain"/>
    <property type="match status" value="1"/>
</dbReference>
<dbReference type="Gene3D" id="3.20.20.140">
    <property type="entry name" value="Metal-dependent hydrolases"/>
    <property type="match status" value="1"/>
</dbReference>
<dbReference type="Pfam" id="PF17657">
    <property type="entry name" value="DNA_pol3_finger"/>
    <property type="match status" value="1"/>
</dbReference>
<keyword evidence="8" id="KW-0235">DNA replication</keyword>
<dbReference type="InterPro" id="IPR004805">
    <property type="entry name" value="DnaE2/DnaE/PolC"/>
</dbReference>
<protein>
    <recommendedName>
        <fullName evidence="4">DNA polymerase III subunit alpha</fullName>
        <ecNumber evidence="3">2.7.7.7</ecNumber>
    </recommendedName>
</protein>
<keyword evidence="9" id="KW-0239">DNA-directed DNA polymerase</keyword>
<evidence type="ECO:0000313" key="15">
    <source>
        <dbReference type="Proteomes" id="UP000324536"/>
    </source>
</evidence>
<dbReference type="PANTHER" id="PTHR32294:SF0">
    <property type="entry name" value="DNA POLYMERASE III SUBUNIT ALPHA"/>
    <property type="match status" value="1"/>
</dbReference>
<keyword evidence="5" id="KW-0963">Cytoplasm</keyword>
<evidence type="ECO:0000256" key="1">
    <source>
        <dbReference type="ARBA" id="ARBA00004496"/>
    </source>
</evidence>
<dbReference type="InterPro" id="IPR049821">
    <property type="entry name" value="PolIIIA_DnaE1_PHP"/>
</dbReference>
<dbReference type="GO" id="GO:0003676">
    <property type="term" value="F:nucleic acid binding"/>
    <property type="evidence" value="ECO:0007669"/>
    <property type="project" value="InterPro"/>
</dbReference>
<dbReference type="InterPro" id="IPR029460">
    <property type="entry name" value="DNAPol_HHH"/>
</dbReference>
<feature type="domain" description="Polymerase/histidinol phosphatase N-terminal" evidence="13">
    <location>
        <begin position="7"/>
        <end position="74"/>
    </location>
</feature>
<dbReference type="OrthoDB" id="9803237at2"/>
<evidence type="ECO:0000256" key="2">
    <source>
        <dbReference type="ARBA" id="ARBA00009496"/>
    </source>
</evidence>
<gene>
    <name evidence="14" type="primary">dnaE</name>
    <name evidence="14" type="ORF">FLP30_08150</name>
</gene>
<evidence type="ECO:0000256" key="5">
    <source>
        <dbReference type="ARBA" id="ARBA00022490"/>
    </source>
</evidence>
<dbReference type="GO" id="GO:0008408">
    <property type="term" value="F:3'-5' exonuclease activity"/>
    <property type="evidence" value="ECO:0007669"/>
    <property type="project" value="InterPro"/>
</dbReference>
<comment type="catalytic activity">
    <reaction evidence="12">
        <text>DNA(n) + a 2'-deoxyribonucleoside 5'-triphosphate = DNA(n+1) + diphosphate</text>
        <dbReference type="Rhea" id="RHEA:22508"/>
        <dbReference type="Rhea" id="RHEA-COMP:17339"/>
        <dbReference type="Rhea" id="RHEA-COMP:17340"/>
        <dbReference type="ChEBI" id="CHEBI:33019"/>
        <dbReference type="ChEBI" id="CHEBI:61560"/>
        <dbReference type="ChEBI" id="CHEBI:173112"/>
        <dbReference type="EC" id="2.7.7.7"/>
    </reaction>
</comment>
<dbReference type="InterPro" id="IPR004013">
    <property type="entry name" value="PHP_dom"/>
</dbReference>
<comment type="subcellular location">
    <subcellularLocation>
        <location evidence="1">Cytoplasm</location>
    </subcellularLocation>
</comment>
<dbReference type="InterPro" id="IPR040982">
    <property type="entry name" value="DNA_pol3_finger"/>
</dbReference>
<dbReference type="NCBIfam" id="TIGR00594">
    <property type="entry name" value="polc"/>
    <property type="match status" value="1"/>
</dbReference>
<organism evidence="14 15">
    <name type="scientific">Acetobacter vaccinii</name>
    <dbReference type="NCBI Taxonomy" id="2592655"/>
    <lineage>
        <taxon>Bacteria</taxon>
        <taxon>Pseudomonadati</taxon>
        <taxon>Pseudomonadota</taxon>
        <taxon>Alphaproteobacteria</taxon>
        <taxon>Acetobacterales</taxon>
        <taxon>Acetobacteraceae</taxon>
        <taxon>Acetobacter</taxon>
    </lineage>
</organism>
<comment type="similarity">
    <text evidence="2">Belongs to the DNA polymerase type-C family. DnaE subfamily.</text>
</comment>
<evidence type="ECO:0000256" key="4">
    <source>
        <dbReference type="ARBA" id="ARBA00019114"/>
    </source>
</evidence>
<sequence>MSHADFVHLRVHSAYSLSQGAIRVPDIAALARDMRMPAVGIADSGNLFGALEFSQYCAKSGIQPIIGSQIGLPARNVRPGAAAEPVVLLAQDEVGLANLQFLSSRGFQDSDPADPTVSMELLCEKSQGLILLTGGSRGPLFNLLAEGQKDEAARWLACLHEAFADRLVVELHRHGRPLEKAVEPGVLALAADFGLPLVATNECFFPKPDMYEAHDALVCIAQGRTMAEQDRFRVTPEHWFKPPEVMRALFADLPEACDNTLEIARRCAIKVETRKPLLPVCPKVREGSTEDETLRAMAQEGLERRLNGMNADEETRKAYGERLSFELDIISRMGFPGYFMIVADFIQWAKAHDIPVGPGRGSGAGSLAAWSLTITDIDPIPFNLLFERFLNPERVSMPDFDIDFCQDRRDEVIAYVRGEYGADRVAQIITFGKLQARAAVRDVGRVLGLPYGMVNRVAELIPNNPAKPVTLKEAIAGEPKLQEMRDSDEALRRLLEIAQQLEGLFRHASTHAAGVVIGDRPLVELVPLYRDPKSDMLVTQYNMKFVEQAGLVKFDFLGLTTLTILKRGVDFIRGMGADVDLGTIPLDDAATYEMLSRGDTAGVFQFEGAGMRDVLKQMRPTRLEDLIAAVALYRPGPMANIPDYCRRKHGEVWEPPHEEIRDILEETYGIMVYQEQVMQIAQKMAGYSLGGADLLRRAMGKKIREEMDHQRTIFTEGAVKRGIDRAKAVEVFDLMAKFADYGFNKSHAAAYALVSYQTAWMKANHPVAFLAACMSLAREKTEKLAALRQEAERMDIAVLPPDINRSQADFAVEKQDDGRYAIRYALAAVKKVGFGAMEALVALRGRKPFAGLLDFASRIDPRQINRMQMENLAKAGAFDSLVPERAQVFRSADVMLRRAHSQAQEAASGQIGLFGGNGAVEPLRLDTGPDWPEFERLAMEAEAIGFHMTAHPLDSYGPVLRRLGAMRSSQLLTAAEAGVGRVRIAGCVVDRKERPTRTGGKMAWVRLSDASGGCEVTVFSEVLSRTREHLVAGVAVLVTAELKLEGEAMRITASDIVTLEQAAAQGQSELRVWLEREEALPLLSSMLGEVKGGSGRVVLLPGVADSCDVEIRLRGSYRVTPVLGQKLRAVPGVCKVEQV</sequence>
<comment type="function">
    <text evidence="10">DNA polymerase III is a complex, multichain enzyme responsible for most of the replicative synthesis in bacteria. This DNA polymerase also exhibits 3' to 5' exonuclease activity. The alpha chain is the DNA polymerase.</text>
</comment>
<dbReference type="Pfam" id="PF14579">
    <property type="entry name" value="HHH_6"/>
    <property type="match status" value="1"/>
</dbReference>
<dbReference type="RefSeq" id="WP_149279374.1">
    <property type="nucleotide sequence ID" value="NZ_CP043506.1"/>
</dbReference>
<comment type="subunit">
    <text evidence="11">DNA polymerase III contains a core (composed of alpha, epsilon and theta chains) that associates with a tau subunit. This core dimerizes to form the POLIII' complex. PolIII' associates with the gamma complex (composed of gamma, delta, delta', psi and chi chains) and with the beta chain to form the complete DNA polymerase III complex.</text>
</comment>
<dbReference type="NCBIfam" id="NF004226">
    <property type="entry name" value="PRK05673.1"/>
    <property type="match status" value="1"/>
</dbReference>
<evidence type="ECO:0000256" key="9">
    <source>
        <dbReference type="ARBA" id="ARBA00022932"/>
    </source>
</evidence>
<dbReference type="InterPro" id="IPR041931">
    <property type="entry name" value="DNA_pol3_alpha_thumb_dom"/>
</dbReference>
<name>A0A5C1YQ75_9PROT</name>
<evidence type="ECO:0000313" key="14">
    <source>
        <dbReference type="EMBL" id="QEO17698.1"/>
    </source>
</evidence>
<evidence type="ECO:0000256" key="3">
    <source>
        <dbReference type="ARBA" id="ARBA00012417"/>
    </source>
</evidence>
<evidence type="ECO:0000256" key="11">
    <source>
        <dbReference type="ARBA" id="ARBA00026073"/>
    </source>
</evidence>
<dbReference type="Pfam" id="PF02811">
    <property type="entry name" value="PHP"/>
    <property type="match status" value="1"/>
</dbReference>
<evidence type="ECO:0000256" key="7">
    <source>
        <dbReference type="ARBA" id="ARBA00022695"/>
    </source>
</evidence>
<keyword evidence="6 14" id="KW-0808">Transferase</keyword>
<dbReference type="InterPro" id="IPR012340">
    <property type="entry name" value="NA-bd_OB-fold"/>
</dbReference>
<evidence type="ECO:0000259" key="13">
    <source>
        <dbReference type="SMART" id="SM00481"/>
    </source>
</evidence>
<evidence type="ECO:0000256" key="10">
    <source>
        <dbReference type="ARBA" id="ARBA00025611"/>
    </source>
</evidence>
<dbReference type="GO" id="GO:0003887">
    <property type="term" value="F:DNA-directed DNA polymerase activity"/>
    <property type="evidence" value="ECO:0007669"/>
    <property type="project" value="UniProtKB-KW"/>
</dbReference>
<evidence type="ECO:0000256" key="12">
    <source>
        <dbReference type="ARBA" id="ARBA00049244"/>
    </source>
</evidence>
<dbReference type="EC" id="2.7.7.7" evidence="3"/>
<dbReference type="KEGG" id="acek:FLP30_08150"/>
<dbReference type="CDD" id="cd04485">
    <property type="entry name" value="DnaE_OBF"/>
    <property type="match status" value="1"/>
</dbReference>
<dbReference type="InterPro" id="IPR004365">
    <property type="entry name" value="NA-bd_OB_tRNA"/>
</dbReference>
<dbReference type="GO" id="GO:0005737">
    <property type="term" value="C:cytoplasm"/>
    <property type="evidence" value="ECO:0007669"/>
    <property type="project" value="UniProtKB-SubCell"/>
</dbReference>
<accession>A0A5C1YQ75</accession>
<dbReference type="PANTHER" id="PTHR32294">
    <property type="entry name" value="DNA POLYMERASE III SUBUNIT ALPHA"/>
    <property type="match status" value="1"/>
</dbReference>
<dbReference type="SMART" id="SM00481">
    <property type="entry name" value="POLIIIAc"/>
    <property type="match status" value="1"/>
</dbReference>
<dbReference type="AlphaFoldDB" id="A0A5C1YQ75"/>
<proteinExistence type="inferred from homology"/>
<dbReference type="InterPro" id="IPR011708">
    <property type="entry name" value="DNA_pol3_alpha_NTPase_dom"/>
</dbReference>
<keyword evidence="7 14" id="KW-0548">Nucleotidyltransferase</keyword>
<keyword evidence="15" id="KW-1185">Reference proteome</keyword>
<dbReference type="CDD" id="cd07433">
    <property type="entry name" value="PHP_PolIIIA_DnaE1"/>
    <property type="match status" value="1"/>
</dbReference>
<dbReference type="Pfam" id="PF07733">
    <property type="entry name" value="DNA_pol3_alpha"/>
    <property type="match status" value="1"/>
</dbReference>
<dbReference type="Pfam" id="PF01336">
    <property type="entry name" value="tRNA_anti-codon"/>
    <property type="match status" value="1"/>
</dbReference>
<evidence type="ECO:0000256" key="6">
    <source>
        <dbReference type="ARBA" id="ARBA00022679"/>
    </source>
</evidence>
<evidence type="ECO:0000256" key="8">
    <source>
        <dbReference type="ARBA" id="ARBA00022705"/>
    </source>
</evidence>
<dbReference type="Gene3D" id="1.10.150.870">
    <property type="match status" value="1"/>
</dbReference>
<dbReference type="InterPro" id="IPR003141">
    <property type="entry name" value="Pol/His_phosphatase_N"/>
</dbReference>